<protein>
    <submittedName>
        <fullName evidence="3">DISARM system phospholipase D-like protein DrmC</fullName>
    </submittedName>
</protein>
<dbReference type="Pfam" id="PF13091">
    <property type="entry name" value="PLDc_2"/>
    <property type="match status" value="1"/>
</dbReference>
<dbReference type="Proteomes" id="UP001432161">
    <property type="component" value="Chromosome"/>
</dbReference>
<evidence type="ECO:0000259" key="2">
    <source>
        <dbReference type="PROSITE" id="PS50035"/>
    </source>
</evidence>
<feature type="compositionally biased region" description="Low complexity" evidence="1">
    <location>
        <begin position="20"/>
        <end position="33"/>
    </location>
</feature>
<accession>A0ABZ1V287</accession>
<dbReference type="InterPro" id="IPR047955">
    <property type="entry name" value="DrmC-like"/>
</dbReference>
<reference evidence="3" key="1">
    <citation type="submission" date="2022-10" db="EMBL/GenBank/DDBJ databases">
        <title>The complete genomes of actinobacterial strains from the NBC collection.</title>
        <authorList>
            <person name="Joergensen T.S."/>
            <person name="Alvarez Arevalo M."/>
            <person name="Sterndorff E.B."/>
            <person name="Faurdal D."/>
            <person name="Vuksanovic O."/>
            <person name="Mourched A.-S."/>
            <person name="Charusanti P."/>
            <person name="Shaw S."/>
            <person name="Blin K."/>
            <person name="Weber T."/>
        </authorList>
    </citation>
    <scope>NUCLEOTIDE SEQUENCE</scope>
    <source>
        <strain evidence="3">NBC_00489</strain>
    </source>
</reference>
<dbReference type="InterPro" id="IPR001736">
    <property type="entry name" value="PLipase_D/transphosphatidylase"/>
</dbReference>
<proteinExistence type="predicted"/>
<dbReference type="Gene3D" id="3.30.870.10">
    <property type="entry name" value="Endonuclease Chain A"/>
    <property type="match status" value="1"/>
</dbReference>
<evidence type="ECO:0000313" key="4">
    <source>
        <dbReference type="Proteomes" id="UP001432161"/>
    </source>
</evidence>
<feature type="domain" description="PLD phosphodiesterase" evidence="2">
    <location>
        <begin position="212"/>
        <end position="239"/>
    </location>
</feature>
<dbReference type="NCBIfam" id="NF038319">
    <property type="entry name" value="DISARM_DrmC_I"/>
    <property type="match status" value="1"/>
</dbReference>
<keyword evidence="4" id="KW-1185">Reference proteome</keyword>
<dbReference type="PANTHER" id="PTHR21248">
    <property type="entry name" value="CARDIOLIPIN SYNTHASE"/>
    <property type="match status" value="1"/>
</dbReference>
<sequence>MSRHAPGNPEEGRGHQPPLDGAGRPAVPAARGDGAPRHLPSLLASLCERLPEDRTVEWERALARASGPEDPSLLRFVAAQQAAGLAERLRQIVAAWRREAPGMPGAALAFALATARELPRPLPAVPVVTGPLSPATPARLTSSVVLDVVRSAKSSLLLCSFAAHGVDSLMTEVAAAVRRGVQVDLLLEETTRAAAAFSGLPPEIRIWHRTAATGVLHAKLIAADRHTAFLGSANLTDRALKENIELGVIIRDTAEVAPLVDHFQWLIAPGTGLMRLA</sequence>
<dbReference type="InterPro" id="IPR025202">
    <property type="entry name" value="PLD-like_dom"/>
</dbReference>
<dbReference type="SMART" id="SM00155">
    <property type="entry name" value="PLDc"/>
    <property type="match status" value="1"/>
</dbReference>
<gene>
    <name evidence="3" type="primary">drmC</name>
    <name evidence="3" type="ORF">OHN36_13305</name>
</gene>
<name>A0ABZ1V287_9ACTN</name>
<dbReference type="PROSITE" id="PS50035">
    <property type="entry name" value="PLD"/>
    <property type="match status" value="1"/>
</dbReference>
<dbReference type="EMBL" id="CP108330">
    <property type="protein sequence ID" value="WUR38104.1"/>
    <property type="molecule type" value="Genomic_DNA"/>
</dbReference>
<organism evidence="3 4">
    <name type="scientific">Streptomyces griseoaurantiacus</name>
    <dbReference type="NCBI Taxonomy" id="68213"/>
    <lineage>
        <taxon>Bacteria</taxon>
        <taxon>Bacillati</taxon>
        <taxon>Actinomycetota</taxon>
        <taxon>Actinomycetes</taxon>
        <taxon>Kitasatosporales</taxon>
        <taxon>Streptomycetaceae</taxon>
        <taxon>Streptomyces</taxon>
        <taxon>Streptomyces aurantiacus group</taxon>
    </lineage>
</organism>
<evidence type="ECO:0000256" key="1">
    <source>
        <dbReference type="SAM" id="MobiDB-lite"/>
    </source>
</evidence>
<feature type="region of interest" description="Disordered" evidence="1">
    <location>
        <begin position="1"/>
        <end position="35"/>
    </location>
</feature>
<dbReference type="PANTHER" id="PTHR21248:SF22">
    <property type="entry name" value="PHOSPHOLIPASE D"/>
    <property type="match status" value="1"/>
</dbReference>
<dbReference type="SUPFAM" id="SSF56024">
    <property type="entry name" value="Phospholipase D/nuclease"/>
    <property type="match status" value="1"/>
</dbReference>
<evidence type="ECO:0000313" key="3">
    <source>
        <dbReference type="EMBL" id="WUR38104.1"/>
    </source>
</evidence>